<keyword evidence="4" id="KW-0812">Transmembrane</keyword>
<keyword evidence="6" id="KW-0406">Ion transport</keyword>
<sequence>MSMLLVFRTNTAYDRFWEGRKTWGTIEETVSNILRMIRVCVKTDTAKEEQEKLQALKNTVAFAYSVRSYLNEETEVIYPKLYSLLNSQTKNFVQSKSSFHNFHAVDTAVTLVSASSSTQSDRSPILPKVSDRSFRIEDINLPLRLLNQLTEFITNIPDGKIKPTTANLLQMHTNTLSCAFKACLRIQTTPIPQAYSSHLYQTIWLYLLYLPWTLGSSTDLNVVVIQLIVAFMLLGTMVIGEEIEDPFGKDQNDLQTQKFCDNLYDELTFSFEAMNAN</sequence>
<evidence type="ECO:0000256" key="1">
    <source>
        <dbReference type="ARBA" id="ARBA00004651"/>
    </source>
</evidence>
<evidence type="ECO:0000256" key="5">
    <source>
        <dbReference type="ARBA" id="ARBA00022989"/>
    </source>
</evidence>
<evidence type="ECO:0000256" key="2">
    <source>
        <dbReference type="ARBA" id="ARBA00022448"/>
    </source>
</evidence>
<comment type="subcellular location">
    <subcellularLocation>
        <location evidence="1">Cell membrane</location>
        <topology evidence="1">Multi-pass membrane protein</topology>
    </subcellularLocation>
</comment>
<dbReference type="InterPro" id="IPR044669">
    <property type="entry name" value="YneE/VCCN1/2-like"/>
</dbReference>
<evidence type="ECO:0000256" key="6">
    <source>
        <dbReference type="ARBA" id="ARBA00023065"/>
    </source>
</evidence>
<dbReference type="AlphaFoldDB" id="A0A1R1PRU9"/>
<keyword evidence="5" id="KW-1133">Transmembrane helix</keyword>
<proteinExistence type="predicted"/>
<protein>
    <submittedName>
        <fullName evidence="8">UPF0187 protein</fullName>
    </submittedName>
</protein>
<evidence type="ECO:0000256" key="7">
    <source>
        <dbReference type="ARBA" id="ARBA00023136"/>
    </source>
</evidence>
<dbReference type="EMBL" id="LSSK01000327">
    <property type="protein sequence ID" value="OMH83710.1"/>
    <property type="molecule type" value="Genomic_DNA"/>
</dbReference>
<reference evidence="9" key="1">
    <citation type="submission" date="2017-01" db="EMBL/GenBank/DDBJ databases">
        <authorList>
            <person name="Wang Y."/>
            <person name="White M."/>
            <person name="Kvist S."/>
            <person name="Moncalvo J.-M."/>
        </authorList>
    </citation>
    <scope>NUCLEOTIDE SEQUENCE [LARGE SCALE GENOMIC DNA]</scope>
    <source>
        <strain evidence="9">COL-18-3</strain>
    </source>
</reference>
<dbReference type="PANTHER" id="PTHR33281">
    <property type="entry name" value="UPF0187 PROTEIN YNEE"/>
    <property type="match status" value="1"/>
</dbReference>
<dbReference type="Proteomes" id="UP000188320">
    <property type="component" value="Unassembled WGS sequence"/>
</dbReference>
<dbReference type="OrthoDB" id="1368at2759"/>
<keyword evidence="3" id="KW-1003">Cell membrane</keyword>
<keyword evidence="7" id="KW-0472">Membrane</keyword>
<dbReference type="GO" id="GO:0005254">
    <property type="term" value="F:chloride channel activity"/>
    <property type="evidence" value="ECO:0007669"/>
    <property type="project" value="InterPro"/>
</dbReference>
<dbReference type="PANTHER" id="PTHR33281:SF19">
    <property type="entry name" value="VOLTAGE-DEPENDENT ANION CHANNEL-FORMING PROTEIN YNEE"/>
    <property type="match status" value="1"/>
</dbReference>
<gene>
    <name evidence="8" type="ORF">AX774_g2786</name>
</gene>
<name>A0A1R1PRU9_ZANCU</name>
<dbReference type="Pfam" id="PF25539">
    <property type="entry name" value="Bestrophin_2"/>
    <property type="match status" value="1"/>
</dbReference>
<organism evidence="8 9">
    <name type="scientific">Zancudomyces culisetae</name>
    <name type="common">Gut fungus</name>
    <name type="synonym">Smittium culisetae</name>
    <dbReference type="NCBI Taxonomy" id="1213189"/>
    <lineage>
        <taxon>Eukaryota</taxon>
        <taxon>Fungi</taxon>
        <taxon>Fungi incertae sedis</taxon>
        <taxon>Zoopagomycota</taxon>
        <taxon>Kickxellomycotina</taxon>
        <taxon>Harpellomycetes</taxon>
        <taxon>Harpellales</taxon>
        <taxon>Legeriomycetaceae</taxon>
        <taxon>Zancudomyces</taxon>
    </lineage>
</organism>
<keyword evidence="9" id="KW-1185">Reference proteome</keyword>
<evidence type="ECO:0000313" key="8">
    <source>
        <dbReference type="EMBL" id="OMH83710.1"/>
    </source>
</evidence>
<evidence type="ECO:0000256" key="3">
    <source>
        <dbReference type="ARBA" id="ARBA00022475"/>
    </source>
</evidence>
<keyword evidence="2" id="KW-0813">Transport</keyword>
<accession>A0A1R1PRU9</accession>
<comment type="caution">
    <text evidence="8">The sequence shown here is derived from an EMBL/GenBank/DDBJ whole genome shotgun (WGS) entry which is preliminary data.</text>
</comment>
<evidence type="ECO:0000256" key="4">
    <source>
        <dbReference type="ARBA" id="ARBA00022692"/>
    </source>
</evidence>
<dbReference type="GO" id="GO:0005886">
    <property type="term" value="C:plasma membrane"/>
    <property type="evidence" value="ECO:0007669"/>
    <property type="project" value="UniProtKB-SubCell"/>
</dbReference>
<evidence type="ECO:0000313" key="9">
    <source>
        <dbReference type="Proteomes" id="UP000188320"/>
    </source>
</evidence>